<keyword evidence="2" id="KW-1185">Reference proteome</keyword>
<name>A0A5E4BGU9_MARMO</name>
<protein>
    <submittedName>
        <fullName evidence="1">Uncharacterized protein</fullName>
    </submittedName>
</protein>
<sequence length="78" mass="8400">MGGTKERGFSLLAETYSHLSCNWDIPGKRSGPGGCISAHAGKHQNVFAKSGEEAPPSEDSWRYDRALARHAYPASKPA</sequence>
<dbReference type="EMBL" id="CABDUW010000417">
    <property type="protein sequence ID" value="VTJ68191.1"/>
    <property type="molecule type" value="Genomic_DNA"/>
</dbReference>
<organism evidence="1 2">
    <name type="scientific">Marmota monax</name>
    <name type="common">Woodchuck</name>
    <dbReference type="NCBI Taxonomy" id="9995"/>
    <lineage>
        <taxon>Eukaryota</taxon>
        <taxon>Metazoa</taxon>
        <taxon>Chordata</taxon>
        <taxon>Craniata</taxon>
        <taxon>Vertebrata</taxon>
        <taxon>Euteleostomi</taxon>
        <taxon>Mammalia</taxon>
        <taxon>Eutheria</taxon>
        <taxon>Euarchontoglires</taxon>
        <taxon>Glires</taxon>
        <taxon>Rodentia</taxon>
        <taxon>Sciuromorpha</taxon>
        <taxon>Sciuridae</taxon>
        <taxon>Xerinae</taxon>
        <taxon>Marmotini</taxon>
        <taxon>Marmota</taxon>
    </lineage>
</organism>
<comment type="caution">
    <text evidence="1">The sequence shown here is derived from an EMBL/GenBank/DDBJ whole genome shotgun (WGS) entry which is preliminary data.</text>
</comment>
<gene>
    <name evidence="1" type="ORF">MONAX_5E038241</name>
</gene>
<reference evidence="1" key="1">
    <citation type="submission" date="2019-04" db="EMBL/GenBank/DDBJ databases">
        <authorList>
            <person name="Alioto T."/>
            <person name="Alioto T."/>
        </authorList>
    </citation>
    <scope>NUCLEOTIDE SEQUENCE [LARGE SCALE GENOMIC DNA]</scope>
</reference>
<dbReference type="Proteomes" id="UP000335636">
    <property type="component" value="Unassembled WGS sequence"/>
</dbReference>
<accession>A0A5E4BGU9</accession>
<proteinExistence type="predicted"/>
<evidence type="ECO:0000313" key="2">
    <source>
        <dbReference type="Proteomes" id="UP000335636"/>
    </source>
</evidence>
<evidence type="ECO:0000313" key="1">
    <source>
        <dbReference type="EMBL" id="VTJ68191.1"/>
    </source>
</evidence>
<dbReference type="AlphaFoldDB" id="A0A5E4BGU9"/>